<comment type="caution">
    <text evidence="2">The sequence shown here is derived from an EMBL/GenBank/DDBJ whole genome shotgun (WGS) entry which is preliminary data.</text>
</comment>
<reference evidence="2 3" key="1">
    <citation type="submission" date="2020-03" db="EMBL/GenBank/DDBJ databases">
        <title>Whole genome sequencing of clinical and environmental type strains of Ochrobactrum.</title>
        <authorList>
            <person name="Dharne M."/>
        </authorList>
    </citation>
    <scope>NUCLEOTIDE SEQUENCE [LARGE SCALE GENOMIC DNA]</scope>
    <source>
        <strain evidence="2 3">DSM 22292</strain>
    </source>
</reference>
<name>A0ABX1DV73_9HYPH</name>
<feature type="domain" description="GmrSD restriction endonucleases N-terminal" evidence="1">
    <location>
        <begin position="7"/>
        <end position="65"/>
    </location>
</feature>
<dbReference type="EMBL" id="JAAVLR010000001">
    <property type="protein sequence ID" value="NKC27488.1"/>
    <property type="molecule type" value="Genomic_DNA"/>
</dbReference>
<protein>
    <submittedName>
        <fullName evidence="2">DUF262 domain-containing protein</fullName>
    </submittedName>
</protein>
<keyword evidence="3" id="KW-1185">Reference proteome</keyword>
<sequence length="131" mass="15902">MGEPLTIRKLINRISIGDIRIPAFQREYVWEADQVAFLLDSIYKGFPIGTIILWKTDNRLNTEKNLVRLHSRNHKRTIRKLCFRRSTKELQVYLAYSKQILLQTTMILSMYTMTWRRMKTYRNPFYLHEKF</sequence>
<evidence type="ECO:0000259" key="1">
    <source>
        <dbReference type="Pfam" id="PF03235"/>
    </source>
</evidence>
<proteinExistence type="predicted"/>
<organism evidence="2 3">
    <name type="scientific">Brucella ciceri</name>
    <dbReference type="NCBI Taxonomy" id="391287"/>
    <lineage>
        <taxon>Bacteria</taxon>
        <taxon>Pseudomonadati</taxon>
        <taxon>Pseudomonadota</taxon>
        <taxon>Alphaproteobacteria</taxon>
        <taxon>Hyphomicrobiales</taxon>
        <taxon>Brucellaceae</taxon>
        <taxon>Brucella/Ochrobactrum group</taxon>
        <taxon>Brucella</taxon>
    </lineage>
</organism>
<dbReference type="Proteomes" id="UP000568486">
    <property type="component" value="Unassembled WGS sequence"/>
</dbReference>
<dbReference type="InterPro" id="IPR004919">
    <property type="entry name" value="GmrSD_N"/>
</dbReference>
<accession>A0ABX1DV73</accession>
<dbReference type="Pfam" id="PF03235">
    <property type="entry name" value="GmrSD_N"/>
    <property type="match status" value="1"/>
</dbReference>
<evidence type="ECO:0000313" key="2">
    <source>
        <dbReference type="EMBL" id="NKC27488.1"/>
    </source>
</evidence>
<evidence type="ECO:0000313" key="3">
    <source>
        <dbReference type="Proteomes" id="UP000568486"/>
    </source>
</evidence>
<gene>
    <name evidence="2" type="ORF">HED52_00025</name>
</gene>
<dbReference type="PANTHER" id="PTHR37292:SF2">
    <property type="entry name" value="DUF262 DOMAIN-CONTAINING PROTEIN"/>
    <property type="match status" value="1"/>
</dbReference>
<dbReference type="PANTHER" id="PTHR37292">
    <property type="entry name" value="VNG6097C"/>
    <property type="match status" value="1"/>
</dbReference>